<dbReference type="EMBL" id="SWJQ01000143">
    <property type="protein sequence ID" value="TRZ20655.1"/>
    <property type="molecule type" value="Genomic_DNA"/>
</dbReference>
<gene>
    <name evidence="2" type="ORF">HGM15179_006463</name>
</gene>
<protein>
    <submittedName>
        <fullName evidence="2">Uncharacterized protein</fullName>
    </submittedName>
</protein>
<accession>A0A8K1GKL0</accession>
<feature type="region of interest" description="Disordered" evidence="1">
    <location>
        <begin position="195"/>
        <end position="230"/>
    </location>
</feature>
<comment type="caution">
    <text evidence="2">The sequence shown here is derived from an EMBL/GenBank/DDBJ whole genome shotgun (WGS) entry which is preliminary data.</text>
</comment>
<name>A0A8K1GKL0_9PASS</name>
<sequence>MAAGAHAASGPQLAHPSGLPSASPEAVGTREQWQPVKRGPRRKGVAMVGQSALASGHLSTDPARGAKALGTRRSHSPFPSPPGWNNLGGCLLDTALLMSSKEALLGSKKQVALHNPALATCLQLHPGSLDYRCWSSLPAANNWPCFKSLAGNLAVGGREGSALPEEQRHHNPAPGTSPTFGLCCILLLHQESPTEKRRNQECRDMDSHLSTPEKDAFPSGFRLRRGKDPS</sequence>
<keyword evidence="3" id="KW-1185">Reference proteome</keyword>
<evidence type="ECO:0000256" key="1">
    <source>
        <dbReference type="SAM" id="MobiDB-lite"/>
    </source>
</evidence>
<evidence type="ECO:0000313" key="3">
    <source>
        <dbReference type="Proteomes" id="UP000796761"/>
    </source>
</evidence>
<proteinExistence type="predicted"/>
<feature type="compositionally biased region" description="Basic and acidic residues" evidence="1">
    <location>
        <begin position="195"/>
        <end position="216"/>
    </location>
</feature>
<feature type="region of interest" description="Disordered" evidence="1">
    <location>
        <begin position="1"/>
        <end position="81"/>
    </location>
</feature>
<dbReference type="Proteomes" id="UP000796761">
    <property type="component" value="Unassembled WGS sequence"/>
</dbReference>
<dbReference type="OrthoDB" id="10507801at2759"/>
<organism evidence="2 3">
    <name type="scientific">Zosterops borbonicus</name>
    <dbReference type="NCBI Taxonomy" id="364589"/>
    <lineage>
        <taxon>Eukaryota</taxon>
        <taxon>Metazoa</taxon>
        <taxon>Chordata</taxon>
        <taxon>Craniata</taxon>
        <taxon>Vertebrata</taxon>
        <taxon>Euteleostomi</taxon>
        <taxon>Archelosauria</taxon>
        <taxon>Archosauria</taxon>
        <taxon>Dinosauria</taxon>
        <taxon>Saurischia</taxon>
        <taxon>Theropoda</taxon>
        <taxon>Coelurosauria</taxon>
        <taxon>Aves</taxon>
        <taxon>Neognathae</taxon>
        <taxon>Neoaves</taxon>
        <taxon>Telluraves</taxon>
        <taxon>Australaves</taxon>
        <taxon>Passeriformes</taxon>
        <taxon>Sylvioidea</taxon>
        <taxon>Zosteropidae</taxon>
        <taxon>Zosterops</taxon>
    </lineage>
</organism>
<evidence type="ECO:0000313" key="2">
    <source>
        <dbReference type="EMBL" id="TRZ20655.1"/>
    </source>
</evidence>
<dbReference type="AlphaFoldDB" id="A0A8K1GKL0"/>
<reference evidence="2" key="1">
    <citation type="submission" date="2019-04" db="EMBL/GenBank/DDBJ databases">
        <title>Genome assembly of Zosterops borbonicus 15179.</title>
        <authorList>
            <person name="Leroy T."/>
            <person name="Anselmetti Y."/>
            <person name="Tilak M.-K."/>
            <person name="Nabholz B."/>
        </authorList>
    </citation>
    <scope>NUCLEOTIDE SEQUENCE</scope>
    <source>
        <strain evidence="2">HGM_15179</strain>
        <tissue evidence="2">Muscle</tissue>
    </source>
</reference>